<dbReference type="InterPro" id="IPR008969">
    <property type="entry name" value="CarboxyPept-like_regulatory"/>
</dbReference>
<evidence type="ECO:0000313" key="2">
    <source>
        <dbReference type="EMBL" id="MBO8447227.1"/>
    </source>
</evidence>
<organism evidence="2 3">
    <name type="scientific">Candidatus Enterocola intestinipullorum</name>
    <dbReference type="NCBI Taxonomy" id="2840783"/>
    <lineage>
        <taxon>Bacteria</taxon>
        <taxon>Pseudomonadati</taxon>
        <taxon>Bacteroidota</taxon>
        <taxon>Bacteroidia</taxon>
        <taxon>Bacteroidales</taxon>
        <taxon>Candidatus Enterocola</taxon>
    </lineage>
</organism>
<comment type="caution">
    <text evidence="2">The sequence shown here is derived from an EMBL/GenBank/DDBJ whole genome shotgun (WGS) entry which is preliminary data.</text>
</comment>
<dbReference type="EMBL" id="JADIMR010000087">
    <property type="protein sequence ID" value="MBO8447227.1"/>
    <property type="molecule type" value="Genomic_DNA"/>
</dbReference>
<dbReference type="InterPro" id="IPR043741">
    <property type="entry name" value="DUF5686"/>
</dbReference>
<reference evidence="2" key="2">
    <citation type="journal article" date="2021" name="PeerJ">
        <title>Extensive microbial diversity within the chicken gut microbiome revealed by metagenomics and culture.</title>
        <authorList>
            <person name="Gilroy R."/>
            <person name="Ravi A."/>
            <person name="Getino M."/>
            <person name="Pursley I."/>
            <person name="Horton D.L."/>
            <person name="Alikhan N.F."/>
            <person name="Baker D."/>
            <person name="Gharbi K."/>
            <person name="Hall N."/>
            <person name="Watson M."/>
            <person name="Adriaenssens E.M."/>
            <person name="Foster-Nyarko E."/>
            <person name="Jarju S."/>
            <person name="Secka A."/>
            <person name="Antonio M."/>
            <person name="Oren A."/>
            <person name="Chaudhuri R.R."/>
            <person name="La Ragione R."/>
            <person name="Hildebrand F."/>
            <person name="Pallen M.J."/>
        </authorList>
    </citation>
    <scope>NUCLEOTIDE SEQUENCE</scope>
    <source>
        <strain evidence="2">D3-1215</strain>
    </source>
</reference>
<evidence type="ECO:0000256" key="1">
    <source>
        <dbReference type="SAM" id="SignalP"/>
    </source>
</evidence>
<proteinExistence type="predicted"/>
<keyword evidence="2" id="KW-0645">Protease</keyword>
<dbReference type="GO" id="GO:0004180">
    <property type="term" value="F:carboxypeptidase activity"/>
    <property type="evidence" value="ECO:0007669"/>
    <property type="project" value="UniProtKB-KW"/>
</dbReference>
<feature type="chain" id="PRO_5039569138" evidence="1">
    <location>
        <begin position="25"/>
        <end position="852"/>
    </location>
</feature>
<protein>
    <submittedName>
        <fullName evidence="2">Carboxypeptidase-like regulatory domain-containing protein</fullName>
    </submittedName>
</protein>
<sequence length="852" mass="97525">MAKKRIFALIAATIALLLSSVSYSATYNGLVTDSVTGEPLPFIAIQIANTLYGDETDIDGKFSIHAEPTDELIFNFLGYKKKTIPLKNFSENKAIGVQLVPTDFQLEEIEITAKDNYSKKNNPAVDLIRRIIAHKNENRIENNDYYQRNDYEKIVLGLTDISQKTSNALGVTDIINETDTSIISGKSVLLLSLKEQMVTEYYRKNPQAKKQIVTARNEMGIDDQLFSEGIVTTYMNEMFSNIDIYESNINIAFKPFVGPLSPIAPDFYKFFIKDTVYIDGEKCINLGFAPFNSANFGFMGFVTVSDSTLAVKRVDIDIPPSTNINYISGLNLKQIFRINEENGMMELANDELTAEMHIGNSKKRSGLYIKRDRWFSDYQYNIPNDSILREIQGNELVLRDAAAKDSTFWMAQRKDSLDLGESKMGILLNKLQKNPVVKGIMFIAELFIKGYFHTGKPSKFEIGPVYTMFSGNTIEGFRLRLGGETTAELSPRWFASGYVAVGFADQKVKYGGKLEYSFLDKVEHPREYPIHSLALSVTNDIRTMGEQPVATFSDNLFYSIKRMAIYNMEYYQQARLDYTLELRNGFSVQPWFLFERQEGTGNIYFRKNTTPYDERPTYESYDYLLHNELGIKLRYAPSEKFVQGHIYRFNIKNPHPVFELSHNASFAGLFGSQYGYQKTEFKYLQRFFFSAFARLDVLVKAGKIWTGGVPYPYLFTPNANTSFTVMEESFSQVNPLEFVTDQYASIDLNLSTNGLIFNWIPGIKKLQLREVFGFKCYWGYLSNKNNPAFNNNLLEFPENTVLLNPAEPYMEFSVGIDNIFRILRIDYVRRINYLNNPGIWANGVRVSLNFTF</sequence>
<dbReference type="SUPFAM" id="SSF49464">
    <property type="entry name" value="Carboxypeptidase regulatory domain-like"/>
    <property type="match status" value="1"/>
</dbReference>
<feature type="signal peptide" evidence="1">
    <location>
        <begin position="1"/>
        <end position="24"/>
    </location>
</feature>
<accession>A0A9D9HEV0</accession>
<evidence type="ECO:0000313" key="3">
    <source>
        <dbReference type="Proteomes" id="UP000823637"/>
    </source>
</evidence>
<reference evidence="2" key="1">
    <citation type="submission" date="2020-10" db="EMBL/GenBank/DDBJ databases">
        <authorList>
            <person name="Gilroy R."/>
        </authorList>
    </citation>
    <scope>NUCLEOTIDE SEQUENCE</scope>
    <source>
        <strain evidence="2">D3-1215</strain>
    </source>
</reference>
<keyword evidence="2" id="KW-0378">Hydrolase</keyword>
<dbReference type="Pfam" id="PF18939">
    <property type="entry name" value="DUF5686"/>
    <property type="match status" value="1"/>
</dbReference>
<gene>
    <name evidence="2" type="ORF">IAC32_05740</name>
</gene>
<dbReference type="Proteomes" id="UP000823637">
    <property type="component" value="Unassembled WGS sequence"/>
</dbReference>
<name>A0A9D9HEV0_9BACT</name>
<keyword evidence="2" id="KW-0121">Carboxypeptidase</keyword>
<dbReference type="AlphaFoldDB" id="A0A9D9HEV0"/>
<dbReference type="Pfam" id="PF13715">
    <property type="entry name" value="CarbopepD_reg_2"/>
    <property type="match status" value="1"/>
</dbReference>
<keyword evidence="1" id="KW-0732">Signal</keyword>